<keyword evidence="9" id="KW-1185">Reference proteome</keyword>
<evidence type="ECO:0000256" key="1">
    <source>
        <dbReference type="ARBA" id="ARBA00006654"/>
    </source>
</evidence>
<dbReference type="GeneID" id="102362277"/>
<evidence type="ECO:0000313" key="8">
    <source>
        <dbReference type="Ensembl" id="ENSLACP00000005132.2"/>
    </source>
</evidence>
<dbReference type="GO" id="GO:0000166">
    <property type="term" value="F:nucleotide binding"/>
    <property type="evidence" value="ECO:0007669"/>
    <property type="project" value="UniProtKB-KW"/>
</dbReference>
<dbReference type="AlphaFoldDB" id="H3A661"/>
<evidence type="ECO:0000256" key="3">
    <source>
        <dbReference type="ARBA" id="ARBA00029793"/>
    </source>
</evidence>
<dbReference type="InterPro" id="IPR029052">
    <property type="entry name" value="Metallo-depent_PP-like"/>
</dbReference>
<dbReference type="PRINTS" id="PR01607">
    <property type="entry name" value="APYRASEFAMLY"/>
</dbReference>
<feature type="compositionally biased region" description="Polar residues" evidence="5">
    <location>
        <begin position="16"/>
        <end position="25"/>
    </location>
</feature>
<dbReference type="Gene3D" id="3.60.21.10">
    <property type="match status" value="1"/>
</dbReference>
<dbReference type="KEGG" id="lcm:102362277"/>
<dbReference type="SUPFAM" id="SSF56300">
    <property type="entry name" value="Metallo-dependent phosphatases"/>
    <property type="match status" value="1"/>
</dbReference>
<dbReference type="EMBL" id="AFYH01205589">
    <property type="status" value="NOT_ANNOTATED_CDS"/>
    <property type="molecule type" value="Genomic_DNA"/>
</dbReference>
<dbReference type="OMA" id="HTHDGVP"/>
<feature type="domain" description="Calcineurin-like phosphoesterase" evidence="6">
    <location>
        <begin position="31"/>
        <end position="234"/>
    </location>
</feature>
<dbReference type="EMBL" id="AFYH01205588">
    <property type="status" value="NOT_ANNOTATED_CDS"/>
    <property type="molecule type" value="Genomic_DNA"/>
</dbReference>
<evidence type="ECO:0000256" key="2">
    <source>
        <dbReference type="ARBA" id="ARBA00022729"/>
    </source>
</evidence>
<dbReference type="Proteomes" id="UP000008672">
    <property type="component" value="Unassembled WGS sequence"/>
</dbReference>
<dbReference type="InParanoid" id="H3A661"/>
<dbReference type="GeneTree" id="ENSGT00530000063775"/>
<evidence type="ECO:0000256" key="5">
    <source>
        <dbReference type="SAM" id="MobiDB-lite"/>
    </source>
</evidence>
<evidence type="ECO:0000259" key="6">
    <source>
        <dbReference type="Pfam" id="PF00149"/>
    </source>
</evidence>
<dbReference type="EMBL" id="AFYH01205591">
    <property type="status" value="NOT_ANNOTATED_CDS"/>
    <property type="molecule type" value="Genomic_DNA"/>
</dbReference>
<dbReference type="GO" id="GO:0016787">
    <property type="term" value="F:hydrolase activity"/>
    <property type="evidence" value="ECO:0007669"/>
    <property type="project" value="UniProtKB-KW"/>
</dbReference>
<keyword evidence="2" id="KW-0732">Signal</keyword>
<organism evidence="8 9">
    <name type="scientific">Latimeria chalumnae</name>
    <name type="common">Coelacanth</name>
    <dbReference type="NCBI Taxonomy" id="7897"/>
    <lineage>
        <taxon>Eukaryota</taxon>
        <taxon>Metazoa</taxon>
        <taxon>Chordata</taxon>
        <taxon>Craniata</taxon>
        <taxon>Vertebrata</taxon>
        <taxon>Euteleostomi</taxon>
        <taxon>Coelacanthiformes</taxon>
        <taxon>Coelacanthidae</taxon>
        <taxon>Latimeria</taxon>
    </lineage>
</organism>
<dbReference type="HOGENOM" id="CLU_005854_7_2_1"/>
<dbReference type="eggNOG" id="KOG4419">
    <property type="taxonomic scope" value="Eukaryota"/>
</dbReference>
<dbReference type="PANTHER" id="PTHR11575:SF48">
    <property type="entry name" value="5'-NUCLEOTIDASE"/>
    <property type="match status" value="1"/>
</dbReference>
<feature type="domain" description="5'-Nucleotidase C-terminal" evidence="7">
    <location>
        <begin position="309"/>
        <end position="461"/>
    </location>
</feature>
<gene>
    <name evidence="8" type="primary">LOC102362277</name>
</gene>
<dbReference type="InterPro" id="IPR006179">
    <property type="entry name" value="5_nucleotidase/apyrase"/>
</dbReference>
<dbReference type="Gene3D" id="3.90.780.10">
    <property type="entry name" value="5'-Nucleotidase, C-terminal domain"/>
    <property type="match status" value="1"/>
</dbReference>
<comment type="similarity">
    <text evidence="1 4">Belongs to the 5'-nucleotidase family.</text>
</comment>
<dbReference type="GO" id="GO:0009166">
    <property type="term" value="P:nucleotide catabolic process"/>
    <property type="evidence" value="ECO:0007669"/>
    <property type="project" value="InterPro"/>
</dbReference>
<reference evidence="8" key="3">
    <citation type="submission" date="2025-09" db="UniProtKB">
        <authorList>
            <consortium name="Ensembl"/>
        </authorList>
    </citation>
    <scope>IDENTIFICATION</scope>
</reference>
<dbReference type="Ensembl" id="ENSLACT00000005178.2">
    <property type="protein sequence ID" value="ENSLACP00000005132.2"/>
    <property type="gene ID" value="ENSLACG00000004561.2"/>
</dbReference>
<dbReference type="OrthoDB" id="10252235at2759"/>
<evidence type="ECO:0000256" key="4">
    <source>
        <dbReference type="RuleBase" id="RU362119"/>
    </source>
</evidence>
<evidence type="ECO:0000259" key="7">
    <source>
        <dbReference type="Pfam" id="PF02872"/>
    </source>
</evidence>
<keyword evidence="4" id="KW-0547">Nucleotide-binding</keyword>
<dbReference type="Pfam" id="PF02872">
    <property type="entry name" value="5_nucleotid_C"/>
    <property type="match status" value="1"/>
</dbReference>
<dbReference type="InterPro" id="IPR041821">
    <property type="entry name" value="CG11883_N"/>
</dbReference>
<dbReference type="EMBL" id="AFYH01205590">
    <property type="status" value="NOT_ANNOTATED_CDS"/>
    <property type="molecule type" value="Genomic_DNA"/>
</dbReference>
<proteinExistence type="inferred from homology"/>
<accession>H3A661</accession>
<dbReference type="InterPro" id="IPR008334">
    <property type="entry name" value="5'-Nucleotdase_C"/>
</dbReference>
<name>H3A661_LATCH</name>
<reference evidence="8" key="2">
    <citation type="submission" date="2025-08" db="UniProtKB">
        <authorList>
            <consortium name="Ensembl"/>
        </authorList>
    </citation>
    <scope>IDENTIFICATION</scope>
</reference>
<keyword evidence="4" id="KW-0378">Hydrolase</keyword>
<evidence type="ECO:0000313" key="9">
    <source>
        <dbReference type="Proteomes" id="UP000008672"/>
    </source>
</evidence>
<dbReference type="InterPro" id="IPR004843">
    <property type="entry name" value="Calcineurin-like_PHP"/>
</dbReference>
<sequence length="541" mass="60533">MEAEMELSGKKVLKRSPTSAGCSQTDNPALTILHFNDVYEVEARTEEPVGGAARFATALKEYNYLNPLIIFSGDCFNPSLLSTVTKGKHMVSILNAIGVQYAVLGNHEFDFGVDQLEEHMQQTRFPWFLSNVYDKFTSQSLGHGVVNRVIEWNDMKIGLMGLVEEDWLDTLATVEKLNLNYVDYVVVANQLSEKMRAEGAELIIAMTHMRWSHDMRLARNSPVDLILGGHDHDYGIKNINGSLIIKSGSDFRNLSKIDIIRSSDGTFEYTTQKIDILKHLEEDSSVKAIIEEFTLGLQDLLQEVLCRTEVALDGRFATVRKSESNLGNLITNAMLEATRADVALLNSGTLRSDCLHPAGDFTMRDLLLILPFVDLVLVVKVTGQRLLEALENGVSNYPSLDGRFPQVAGIEFGFDPDARTGQRVIADSVKIQGQHLEKNKVYMVAIKEYLTKGKDGYWMFQDCPWMFDTESAQLLSTIVINHFESVKVIQGLKKCKSGHWMNLVKVSQSPSLTVFENQEEGRAEISPVPGVEGRIYLVTQE</sequence>
<dbReference type="STRING" id="7897.ENSLACP00000005132"/>
<protein>
    <recommendedName>
        <fullName evidence="3">Ecto-5'-nucleotidase</fullName>
    </recommendedName>
</protein>
<dbReference type="Pfam" id="PF00149">
    <property type="entry name" value="Metallophos"/>
    <property type="match status" value="1"/>
</dbReference>
<dbReference type="RefSeq" id="XP_014352103.1">
    <property type="nucleotide sequence ID" value="XM_014496617.2"/>
</dbReference>
<dbReference type="SUPFAM" id="SSF55816">
    <property type="entry name" value="5'-nucleotidase (syn. UDP-sugar hydrolase), C-terminal domain"/>
    <property type="match status" value="1"/>
</dbReference>
<feature type="region of interest" description="Disordered" evidence="5">
    <location>
        <begin position="1"/>
        <end position="25"/>
    </location>
</feature>
<dbReference type="PANTHER" id="PTHR11575">
    <property type="entry name" value="5'-NUCLEOTIDASE-RELATED"/>
    <property type="match status" value="1"/>
</dbReference>
<dbReference type="CDD" id="cd07406">
    <property type="entry name" value="MPP_CG11883_N"/>
    <property type="match status" value="1"/>
</dbReference>
<reference evidence="9" key="1">
    <citation type="submission" date="2011-08" db="EMBL/GenBank/DDBJ databases">
        <title>The draft genome of Latimeria chalumnae.</title>
        <authorList>
            <person name="Di Palma F."/>
            <person name="Alfoldi J."/>
            <person name="Johnson J."/>
            <person name="Berlin A."/>
            <person name="Gnerre S."/>
            <person name="Jaffe D."/>
            <person name="MacCallum I."/>
            <person name="Young S."/>
            <person name="Walker B.J."/>
            <person name="Lander E."/>
            <person name="Lindblad-Toh K."/>
        </authorList>
    </citation>
    <scope>NUCLEOTIDE SEQUENCE [LARGE SCALE GENOMIC DNA]</scope>
    <source>
        <strain evidence="9">Wild caught</strain>
    </source>
</reference>
<dbReference type="InterPro" id="IPR036907">
    <property type="entry name" value="5'-Nucleotdase_C_sf"/>
</dbReference>